<dbReference type="AlphaFoldDB" id="A0A0D3AY32"/>
<feature type="region of interest" description="Disordered" evidence="1">
    <location>
        <begin position="271"/>
        <end position="290"/>
    </location>
</feature>
<evidence type="ECO:0000313" key="2">
    <source>
        <dbReference type="EnsemblPlants" id="Bo2g161150.1"/>
    </source>
</evidence>
<dbReference type="Pfam" id="PF03004">
    <property type="entry name" value="Transposase_24"/>
    <property type="match status" value="1"/>
</dbReference>
<accession>A0A0D3AY32</accession>
<dbReference type="STRING" id="109376.A0A0D3AY32"/>
<dbReference type="EnsemblPlants" id="Bo2g161150.1">
    <property type="protein sequence ID" value="Bo2g161150.1"/>
    <property type="gene ID" value="Bo2g161150"/>
</dbReference>
<keyword evidence="3" id="KW-1185">Reference proteome</keyword>
<proteinExistence type="predicted"/>
<dbReference type="Gramene" id="Bo2g161150.1">
    <property type="protein sequence ID" value="Bo2g161150.1"/>
    <property type="gene ID" value="Bo2g161150"/>
</dbReference>
<dbReference type="Proteomes" id="UP000032141">
    <property type="component" value="Chromosome C2"/>
</dbReference>
<protein>
    <submittedName>
        <fullName evidence="2">Uncharacterized protein</fullName>
    </submittedName>
</protein>
<sequence>MPPPPPPRAAAPQPVPVGAVHPDLHVPPYAPYARYTVEDLLAQPEREGLDVLDPDRPPRTYWFGANDCVGRSVSETIKGYYDKAYPNWSKTPDHVKTTWFKCFAQRWHWAMRITKRVKREFVAKAKTRLSNTVSDWKDKWEIYNYDGKPNELTKESSLRKYGMISSHIGSVRPTRAPLPEERRTKMFEKTGVLPSLSDIFKMTHATSDGIFVDPASEKLFNVVATRVEERETQLTQQSPDGLHVKLTTEEVAPRKKRQTVDIGSVNEVALHASRRDEENSQMRARMDSQQNRLDSLKDLRDVMVVGNPTMKRALNEKRAALGMPIRNPEDADPDRSQPSTATDYFDDM</sequence>
<evidence type="ECO:0000256" key="1">
    <source>
        <dbReference type="SAM" id="MobiDB-lite"/>
    </source>
</evidence>
<feature type="compositionally biased region" description="Basic and acidic residues" evidence="1">
    <location>
        <begin position="273"/>
        <end position="286"/>
    </location>
</feature>
<feature type="region of interest" description="Disordered" evidence="1">
    <location>
        <begin position="320"/>
        <end position="348"/>
    </location>
</feature>
<dbReference type="HOGENOM" id="CLU_033858_0_0_1"/>
<reference evidence="2" key="2">
    <citation type="submission" date="2015-03" db="UniProtKB">
        <authorList>
            <consortium name="EnsemblPlants"/>
        </authorList>
    </citation>
    <scope>IDENTIFICATION</scope>
</reference>
<name>A0A0D3AY32_BRAOL</name>
<reference evidence="2 3" key="1">
    <citation type="journal article" date="2014" name="Genome Biol.">
        <title>Transcriptome and methylome profiling reveals relics of genome dominance in the mesopolyploid Brassica oleracea.</title>
        <authorList>
            <person name="Parkin I.A."/>
            <person name="Koh C."/>
            <person name="Tang H."/>
            <person name="Robinson S.J."/>
            <person name="Kagale S."/>
            <person name="Clarke W.E."/>
            <person name="Town C.D."/>
            <person name="Nixon J."/>
            <person name="Krishnakumar V."/>
            <person name="Bidwell S.L."/>
            <person name="Denoeud F."/>
            <person name="Belcram H."/>
            <person name="Links M.G."/>
            <person name="Just J."/>
            <person name="Clarke C."/>
            <person name="Bender T."/>
            <person name="Huebert T."/>
            <person name="Mason A.S."/>
            <person name="Pires J.C."/>
            <person name="Barker G."/>
            <person name="Moore J."/>
            <person name="Walley P.G."/>
            <person name="Manoli S."/>
            <person name="Batley J."/>
            <person name="Edwards D."/>
            <person name="Nelson M.N."/>
            <person name="Wang X."/>
            <person name="Paterson A.H."/>
            <person name="King G."/>
            <person name="Bancroft I."/>
            <person name="Chalhoub B."/>
            <person name="Sharpe A.G."/>
        </authorList>
    </citation>
    <scope>NUCLEOTIDE SEQUENCE</scope>
    <source>
        <strain evidence="2 3">cv. TO1000</strain>
    </source>
</reference>
<evidence type="ECO:0000313" key="3">
    <source>
        <dbReference type="Proteomes" id="UP000032141"/>
    </source>
</evidence>
<organism evidence="2 3">
    <name type="scientific">Brassica oleracea var. oleracea</name>
    <dbReference type="NCBI Taxonomy" id="109376"/>
    <lineage>
        <taxon>Eukaryota</taxon>
        <taxon>Viridiplantae</taxon>
        <taxon>Streptophyta</taxon>
        <taxon>Embryophyta</taxon>
        <taxon>Tracheophyta</taxon>
        <taxon>Spermatophyta</taxon>
        <taxon>Magnoliopsida</taxon>
        <taxon>eudicotyledons</taxon>
        <taxon>Gunneridae</taxon>
        <taxon>Pentapetalae</taxon>
        <taxon>rosids</taxon>
        <taxon>malvids</taxon>
        <taxon>Brassicales</taxon>
        <taxon>Brassicaceae</taxon>
        <taxon>Brassiceae</taxon>
        <taxon>Brassica</taxon>
    </lineage>
</organism>
<dbReference type="InterPro" id="IPR004252">
    <property type="entry name" value="Probable_transposase_24"/>
</dbReference>